<dbReference type="Proteomes" id="UP000051888">
    <property type="component" value="Unassembled WGS sequence"/>
</dbReference>
<comment type="caution">
    <text evidence="1">The sequence shown here is derived from an EMBL/GenBank/DDBJ whole genome shotgun (WGS) entry which is preliminary data.</text>
</comment>
<sequence>MKQVMGTAKKKKHDLERIAVLRLELDYELAVLYEAMQENNEAIKTKSKMRLEKIRDELLKMKAI</sequence>
<protein>
    <submittedName>
        <fullName evidence="1">Uncharacterized protein</fullName>
    </submittedName>
</protein>
<gene>
    <name evidence="1" type="ORF">AN964_15490</name>
</gene>
<evidence type="ECO:0000313" key="1">
    <source>
        <dbReference type="EMBL" id="KQL54772.1"/>
    </source>
</evidence>
<dbReference type="OrthoDB" id="2828299at2"/>
<dbReference type="AlphaFoldDB" id="A0A0Q3WXA4"/>
<dbReference type="EMBL" id="LJJC01000004">
    <property type="protein sequence ID" value="KQL54772.1"/>
    <property type="molecule type" value="Genomic_DNA"/>
</dbReference>
<dbReference type="PATRIC" id="fig|157838.3.peg.3425"/>
<dbReference type="STRING" id="157838.AN964_15490"/>
<dbReference type="RefSeq" id="WP_055740554.1">
    <property type="nucleotide sequence ID" value="NZ_JAAIWL010000003.1"/>
</dbReference>
<evidence type="ECO:0000313" key="2">
    <source>
        <dbReference type="Proteomes" id="UP000051888"/>
    </source>
</evidence>
<name>A0A0Q3WXA4_9BACI</name>
<keyword evidence="2" id="KW-1185">Reference proteome</keyword>
<accession>A0A0Q3WXA4</accession>
<reference evidence="1 2" key="1">
    <citation type="submission" date="2015-09" db="EMBL/GenBank/DDBJ databases">
        <title>Genome sequencing project for genomic taxonomy and phylogenomics of Bacillus-like bacteria.</title>
        <authorList>
            <person name="Liu B."/>
            <person name="Wang J."/>
            <person name="Zhu Y."/>
            <person name="Liu G."/>
            <person name="Chen Q."/>
            <person name="Chen Z."/>
            <person name="Lan J."/>
            <person name="Che J."/>
            <person name="Ge C."/>
            <person name="Shi H."/>
            <person name="Pan Z."/>
            <person name="Liu X."/>
        </authorList>
    </citation>
    <scope>NUCLEOTIDE SEQUENCE [LARGE SCALE GENOMIC DNA]</scope>
    <source>
        <strain evidence="1 2">LMG 18435</strain>
    </source>
</reference>
<proteinExistence type="predicted"/>
<organism evidence="1 2">
    <name type="scientific">Heyndrickxia shackletonii</name>
    <dbReference type="NCBI Taxonomy" id="157838"/>
    <lineage>
        <taxon>Bacteria</taxon>
        <taxon>Bacillati</taxon>
        <taxon>Bacillota</taxon>
        <taxon>Bacilli</taxon>
        <taxon>Bacillales</taxon>
        <taxon>Bacillaceae</taxon>
        <taxon>Heyndrickxia</taxon>
    </lineage>
</organism>